<organism evidence="1 2">
    <name type="scientific">Sinosporangium album</name>
    <dbReference type="NCBI Taxonomy" id="504805"/>
    <lineage>
        <taxon>Bacteria</taxon>
        <taxon>Bacillati</taxon>
        <taxon>Actinomycetota</taxon>
        <taxon>Actinomycetes</taxon>
        <taxon>Streptosporangiales</taxon>
        <taxon>Streptosporangiaceae</taxon>
        <taxon>Sinosporangium</taxon>
    </lineage>
</organism>
<reference evidence="1 2" key="1">
    <citation type="submission" date="2016-10" db="EMBL/GenBank/DDBJ databases">
        <authorList>
            <person name="de Groot N.N."/>
        </authorList>
    </citation>
    <scope>NUCLEOTIDE SEQUENCE [LARGE SCALE GENOMIC DNA]</scope>
    <source>
        <strain evidence="1 2">CPCC 201354</strain>
    </source>
</reference>
<dbReference type="EMBL" id="FNCN01000012">
    <property type="protein sequence ID" value="SDH18284.1"/>
    <property type="molecule type" value="Genomic_DNA"/>
</dbReference>
<dbReference type="Proteomes" id="UP000198923">
    <property type="component" value="Unassembled WGS sequence"/>
</dbReference>
<sequence>MDEEGAVGPSEVPIMKVIVRVEGIPPARYGKAPRKRHTEQPLISALLQTNRRALVADADMREIRRVMARIYRRRGSWSAHAWEVSTRSGIETVRLWVRHEAGCWCGAAGVVRDGELPEGFSWGDPPRCRDQPRQLRRLPEFEKFKDEIRRRIDQVLVCGGRPVLVAAVRGPVESALKRWLTWPGFVPGHRIRVAVRQASCGDVMIYAWHACDGRVDV</sequence>
<evidence type="ECO:0000313" key="1">
    <source>
        <dbReference type="EMBL" id="SDH18284.1"/>
    </source>
</evidence>
<protein>
    <submittedName>
        <fullName evidence="1">Uncharacterized protein</fullName>
    </submittedName>
</protein>
<evidence type="ECO:0000313" key="2">
    <source>
        <dbReference type="Proteomes" id="UP000198923"/>
    </source>
</evidence>
<dbReference type="STRING" id="504805.SAMN05421505_11291"/>
<gene>
    <name evidence="1" type="ORF">SAMN05421505_11291</name>
</gene>
<dbReference type="AlphaFoldDB" id="A0A1G8ABD6"/>
<accession>A0A1G8ABD6</accession>
<proteinExistence type="predicted"/>
<name>A0A1G8ABD6_9ACTN</name>
<keyword evidence="2" id="KW-1185">Reference proteome</keyword>